<dbReference type="PANTHER" id="PTHR30250">
    <property type="entry name" value="PST FAMILY PREDICTED COLANIC ACID TRANSPORTER"/>
    <property type="match status" value="1"/>
</dbReference>
<name>A0A1Y2SJS8_9GAMM</name>
<feature type="transmembrane region" description="Helical" evidence="6">
    <location>
        <begin position="9"/>
        <end position="28"/>
    </location>
</feature>
<gene>
    <name evidence="7" type="ORF">Xbed_02567</name>
</gene>
<dbReference type="InterPro" id="IPR036259">
    <property type="entry name" value="MFS_trans_sf"/>
</dbReference>
<feature type="transmembrane region" description="Helical" evidence="6">
    <location>
        <begin position="109"/>
        <end position="131"/>
    </location>
</feature>
<keyword evidence="3 6" id="KW-0812">Transmembrane</keyword>
<keyword evidence="2" id="KW-1003">Cell membrane</keyword>
<evidence type="ECO:0000313" key="7">
    <source>
        <dbReference type="EMBL" id="OTA19170.1"/>
    </source>
</evidence>
<dbReference type="Pfam" id="PF13440">
    <property type="entry name" value="Polysacc_synt_3"/>
    <property type="match status" value="1"/>
</dbReference>
<dbReference type="Proteomes" id="UP000194204">
    <property type="component" value="Unassembled WGS sequence"/>
</dbReference>
<reference evidence="7 8" key="1">
    <citation type="submission" date="2017-01" db="EMBL/GenBank/DDBJ databases">
        <title>Deconstructing symbiosis and pathogenesis requirements using a combined genomic-metabolomic approach.</title>
        <authorList>
            <person name="Tobias N.J."/>
            <person name="Wolff H."/>
            <person name="Djahanschiri B."/>
            <person name="Ebersberger I."/>
            <person name="Bode H.B."/>
        </authorList>
    </citation>
    <scope>NUCLEOTIDE SEQUENCE [LARGE SCALE GENOMIC DNA]</scope>
    <source>
        <strain evidence="7 8">DSM 4764</strain>
    </source>
</reference>
<dbReference type="OrthoDB" id="3831435at2"/>
<keyword evidence="4 6" id="KW-1133">Transmembrane helix</keyword>
<feature type="transmembrane region" description="Helical" evidence="6">
    <location>
        <begin position="346"/>
        <end position="369"/>
    </location>
</feature>
<sequence>MTLRKKIKTLFELIGGNALSQILIIISMPFIIREYSPQDFGILAIINSIVIIIGVIGLGRYDQLIYKYTDRKNWIRCYSNGIFILITLSSLVLIASIISYNIFNISSAFLFIAPLLFSFSSYQIYCSILSLEQHYRVITISNITRSVILVIGQFCLSSYSSLGLITGLLLSQVLSLLIVAVFCHFNLKYHFSKRVDFFDFKDAVFSSSQSLANSFSSELPTIFIPYQFGLILLGYYNLAVRLTQLPITFFSNAIRPFIMGELNKNKNNKEVIHKRLIYGSLILLFLSVIGIFLINILSEDFFILYAGKEWSISGHIASALSFWLLVAFANIIATSYMTIDARFKELFYYDSLLLLTRAITVILCYVLSIEFIRFIYLYSIVGMLFNLFIIFYAMYISKKNKFHKIF</sequence>
<evidence type="ECO:0000313" key="8">
    <source>
        <dbReference type="Proteomes" id="UP000194204"/>
    </source>
</evidence>
<feature type="transmembrane region" description="Helical" evidence="6">
    <location>
        <begin position="375"/>
        <end position="396"/>
    </location>
</feature>
<feature type="transmembrane region" description="Helical" evidence="6">
    <location>
        <begin position="168"/>
        <end position="187"/>
    </location>
</feature>
<organism evidence="7 8">
    <name type="scientific">Xenorhabdus beddingii</name>
    <dbReference type="NCBI Taxonomy" id="40578"/>
    <lineage>
        <taxon>Bacteria</taxon>
        <taxon>Pseudomonadati</taxon>
        <taxon>Pseudomonadota</taxon>
        <taxon>Gammaproteobacteria</taxon>
        <taxon>Enterobacterales</taxon>
        <taxon>Morganellaceae</taxon>
        <taxon>Xenorhabdus</taxon>
    </lineage>
</organism>
<dbReference type="RefSeq" id="WP_086113290.1">
    <property type="nucleotide sequence ID" value="NZ_CAWNHF010000124.1"/>
</dbReference>
<evidence type="ECO:0000256" key="3">
    <source>
        <dbReference type="ARBA" id="ARBA00022692"/>
    </source>
</evidence>
<comment type="caution">
    <text evidence="7">The sequence shown here is derived from an EMBL/GenBank/DDBJ whole genome shotgun (WGS) entry which is preliminary data.</text>
</comment>
<feature type="transmembrane region" description="Helical" evidence="6">
    <location>
        <begin position="82"/>
        <end position="103"/>
    </location>
</feature>
<evidence type="ECO:0000256" key="2">
    <source>
        <dbReference type="ARBA" id="ARBA00022475"/>
    </source>
</evidence>
<dbReference type="AlphaFoldDB" id="A0A1Y2SJS8"/>
<dbReference type="InterPro" id="IPR050833">
    <property type="entry name" value="Poly_Biosynth_Transport"/>
</dbReference>
<evidence type="ECO:0000256" key="1">
    <source>
        <dbReference type="ARBA" id="ARBA00004651"/>
    </source>
</evidence>
<protein>
    <submittedName>
        <fullName evidence="7">Capsular polysaccharide synthesis enzyme CapK</fullName>
    </submittedName>
</protein>
<comment type="subcellular location">
    <subcellularLocation>
        <location evidence="1">Cell membrane</location>
        <topology evidence="1">Multi-pass membrane protein</topology>
    </subcellularLocation>
</comment>
<accession>A0A1Y2SJS8</accession>
<dbReference type="PANTHER" id="PTHR30250:SF28">
    <property type="entry name" value="POLYSACCHARIDE BIOSYNTHESIS PROTEIN"/>
    <property type="match status" value="1"/>
</dbReference>
<proteinExistence type="predicted"/>
<dbReference type="GO" id="GO:0005886">
    <property type="term" value="C:plasma membrane"/>
    <property type="evidence" value="ECO:0007669"/>
    <property type="project" value="UniProtKB-SubCell"/>
</dbReference>
<keyword evidence="5 6" id="KW-0472">Membrane</keyword>
<dbReference type="EMBL" id="MUBK01000021">
    <property type="protein sequence ID" value="OTA19170.1"/>
    <property type="molecule type" value="Genomic_DNA"/>
</dbReference>
<dbReference type="STRING" id="40578.Xbed_02567"/>
<dbReference type="SUPFAM" id="SSF103473">
    <property type="entry name" value="MFS general substrate transporter"/>
    <property type="match status" value="1"/>
</dbReference>
<evidence type="ECO:0000256" key="6">
    <source>
        <dbReference type="SAM" id="Phobius"/>
    </source>
</evidence>
<feature type="transmembrane region" description="Helical" evidence="6">
    <location>
        <begin position="316"/>
        <end position="339"/>
    </location>
</feature>
<feature type="transmembrane region" description="Helical" evidence="6">
    <location>
        <begin position="40"/>
        <end position="61"/>
    </location>
</feature>
<evidence type="ECO:0000256" key="5">
    <source>
        <dbReference type="ARBA" id="ARBA00023136"/>
    </source>
</evidence>
<evidence type="ECO:0000256" key="4">
    <source>
        <dbReference type="ARBA" id="ARBA00022989"/>
    </source>
</evidence>
<keyword evidence="8" id="KW-1185">Reference proteome</keyword>
<feature type="transmembrane region" description="Helical" evidence="6">
    <location>
        <begin position="276"/>
        <end position="296"/>
    </location>
</feature>